<evidence type="ECO:0000313" key="8">
    <source>
        <dbReference type="Proteomes" id="UP000201838"/>
    </source>
</evidence>
<keyword evidence="5" id="KW-0732">Signal</keyword>
<sequence length="686" mass="74932">MFRTLRRRAYAFCLLFLFALTIPVAAIPQVSCEGATCSKADAEGGKTVRIGYTQFAPYSGTSNTGVAEGYMIDLARLLLEPMDYTIRFIPHQNPSQLLESLEAGRIDVTTPLSFNPEREAYGAFTDSVYTFSFGVFVARSDSSITKAHELAGLRVGVSQGSQADRLLNSIEGAIAVPLDSGDELLLPLLSGDVDAVAAPASSLNYNIGRAGLSGRVQQMQFSLKESQAGFLVDRSQARLLQDLNAAIGLALNRGHIEDLYSRCFESGSDPLTHRERSVVVLSGGVVFLALLYWGWLHYGVRMRAHLATERANSLQEVLNATGETLMIMDSQMRPIWWNDAFSDNFPHQVPLLERGSNLKEILASIQQANTNDAFCAPESLNRSPDDQILDLLAGREAQSVDLVEGGKVFKSQGVRLSSGQYGILATDVTALSIANAKLKSNTERLQQANRNLSEFSHVAAHDLAGPLRNIRSLHRWIIEDIADTGVELEGEVLENFEHIDWLIECQGALIDDLLAYSASGQEASSRAFDPTTRWASVLDLCDIPKGFKVTTPSSMPHLFADPVGYDIVIRNLISNSAKHHDREFGKIDITYSLDGDDVKIHIMDDGPGIENAHISTIFQPFKTLKSRDRGGGTGLGLAFVERTVGKWGGQVNVSSDPANRVTTFSFTVPVAQNKSVAKNIIRLRAV</sequence>
<dbReference type="InterPro" id="IPR003594">
    <property type="entry name" value="HATPase_dom"/>
</dbReference>
<dbReference type="InterPro" id="IPR001638">
    <property type="entry name" value="Solute-binding_3/MltF_N"/>
</dbReference>
<dbReference type="SMART" id="SM00387">
    <property type="entry name" value="HATPase_c"/>
    <property type="match status" value="1"/>
</dbReference>
<dbReference type="AlphaFoldDB" id="A0A238IZG5"/>
<evidence type="ECO:0000256" key="1">
    <source>
        <dbReference type="ARBA" id="ARBA00000085"/>
    </source>
</evidence>
<dbReference type="Gene3D" id="1.10.287.130">
    <property type="match status" value="1"/>
</dbReference>
<accession>A0A238IZG5</accession>
<comment type="catalytic activity">
    <reaction evidence="1">
        <text>ATP + protein L-histidine = ADP + protein N-phospho-L-histidine.</text>
        <dbReference type="EC" id="2.7.13.3"/>
    </reaction>
</comment>
<evidence type="ECO:0000259" key="6">
    <source>
        <dbReference type="PROSITE" id="PS50109"/>
    </source>
</evidence>
<evidence type="ECO:0000256" key="4">
    <source>
        <dbReference type="ARBA" id="ARBA00022777"/>
    </source>
</evidence>
<dbReference type="PROSITE" id="PS50109">
    <property type="entry name" value="HIS_KIN"/>
    <property type="match status" value="1"/>
</dbReference>
<name>A0A238IZG5_9RHOB</name>
<dbReference type="OrthoDB" id="9795133at2"/>
<feature type="signal peptide" evidence="5">
    <location>
        <begin position="1"/>
        <end position="26"/>
    </location>
</feature>
<dbReference type="SUPFAM" id="SSF47384">
    <property type="entry name" value="Homodimeric domain of signal transducing histidine kinase"/>
    <property type="match status" value="1"/>
</dbReference>
<dbReference type="InterPro" id="IPR005467">
    <property type="entry name" value="His_kinase_dom"/>
</dbReference>
<gene>
    <name evidence="7" type="primary">cph1_2</name>
    <name evidence="7" type="ORF">BOA8489_01243</name>
</gene>
<dbReference type="SUPFAM" id="SSF53850">
    <property type="entry name" value="Periplasmic binding protein-like II"/>
    <property type="match status" value="1"/>
</dbReference>
<dbReference type="GO" id="GO:0000156">
    <property type="term" value="F:phosphorelay response regulator activity"/>
    <property type="evidence" value="ECO:0007669"/>
    <property type="project" value="TreeGrafter"/>
</dbReference>
<keyword evidence="4" id="KW-0418">Kinase</keyword>
<evidence type="ECO:0000256" key="2">
    <source>
        <dbReference type="ARBA" id="ARBA00012438"/>
    </source>
</evidence>
<evidence type="ECO:0000256" key="5">
    <source>
        <dbReference type="SAM" id="SignalP"/>
    </source>
</evidence>
<dbReference type="SUPFAM" id="SSF55874">
    <property type="entry name" value="ATPase domain of HSP90 chaperone/DNA topoisomerase II/histidine kinase"/>
    <property type="match status" value="1"/>
</dbReference>
<dbReference type="InterPro" id="IPR036097">
    <property type="entry name" value="HisK_dim/P_sf"/>
</dbReference>
<dbReference type="EMBL" id="FXXQ01000003">
    <property type="protein sequence ID" value="SMX23140.1"/>
    <property type="molecule type" value="Genomic_DNA"/>
</dbReference>
<dbReference type="PRINTS" id="PR00344">
    <property type="entry name" value="BCTRLSENSOR"/>
</dbReference>
<organism evidence="7 8">
    <name type="scientific">Boseongicola aestuarii</name>
    <dbReference type="NCBI Taxonomy" id="1470561"/>
    <lineage>
        <taxon>Bacteria</taxon>
        <taxon>Pseudomonadati</taxon>
        <taxon>Pseudomonadota</taxon>
        <taxon>Alphaproteobacteria</taxon>
        <taxon>Rhodobacterales</taxon>
        <taxon>Paracoccaceae</taxon>
        <taxon>Boseongicola</taxon>
    </lineage>
</organism>
<dbReference type="CDD" id="cd00075">
    <property type="entry name" value="HATPase"/>
    <property type="match status" value="1"/>
</dbReference>
<dbReference type="InterPro" id="IPR036890">
    <property type="entry name" value="HATPase_C_sf"/>
</dbReference>
<feature type="domain" description="Histidine kinase" evidence="6">
    <location>
        <begin position="458"/>
        <end position="672"/>
    </location>
</feature>
<dbReference type="Pfam" id="PF00497">
    <property type="entry name" value="SBP_bac_3"/>
    <property type="match status" value="1"/>
</dbReference>
<dbReference type="RefSeq" id="WP_093973133.1">
    <property type="nucleotide sequence ID" value="NZ_FXXQ01000003.1"/>
</dbReference>
<protein>
    <recommendedName>
        <fullName evidence="2">histidine kinase</fullName>
        <ecNumber evidence="2">2.7.13.3</ecNumber>
    </recommendedName>
</protein>
<dbReference type="GO" id="GO:0030295">
    <property type="term" value="F:protein kinase activator activity"/>
    <property type="evidence" value="ECO:0007669"/>
    <property type="project" value="TreeGrafter"/>
</dbReference>
<reference evidence="8" key="1">
    <citation type="submission" date="2017-05" db="EMBL/GenBank/DDBJ databases">
        <authorList>
            <person name="Rodrigo-Torres L."/>
            <person name="Arahal R. D."/>
            <person name="Lucena T."/>
        </authorList>
    </citation>
    <scope>NUCLEOTIDE SEQUENCE [LARGE SCALE GENOMIC DNA]</scope>
    <source>
        <strain evidence="8">CECT 8489</strain>
    </source>
</reference>
<keyword evidence="3 7" id="KW-0808">Transferase</keyword>
<dbReference type="InterPro" id="IPR004358">
    <property type="entry name" value="Sig_transdc_His_kin-like_C"/>
</dbReference>
<proteinExistence type="predicted"/>
<dbReference type="EC" id="2.7.13.3" evidence="2"/>
<dbReference type="GO" id="GO:0007234">
    <property type="term" value="P:osmosensory signaling via phosphorelay pathway"/>
    <property type="evidence" value="ECO:0007669"/>
    <property type="project" value="TreeGrafter"/>
</dbReference>
<dbReference type="Pfam" id="PF02518">
    <property type="entry name" value="HATPase_c"/>
    <property type="match status" value="1"/>
</dbReference>
<dbReference type="PANTHER" id="PTHR42878">
    <property type="entry name" value="TWO-COMPONENT HISTIDINE KINASE"/>
    <property type="match status" value="1"/>
</dbReference>
<keyword evidence="8" id="KW-1185">Reference proteome</keyword>
<dbReference type="Proteomes" id="UP000201838">
    <property type="component" value="Unassembled WGS sequence"/>
</dbReference>
<dbReference type="Gene3D" id="3.40.190.10">
    <property type="entry name" value="Periplasmic binding protein-like II"/>
    <property type="match status" value="2"/>
</dbReference>
<dbReference type="PANTHER" id="PTHR42878:SF15">
    <property type="entry name" value="BACTERIOPHYTOCHROME"/>
    <property type="match status" value="1"/>
</dbReference>
<dbReference type="InterPro" id="IPR050351">
    <property type="entry name" value="BphY/WalK/GraS-like"/>
</dbReference>
<feature type="chain" id="PRO_5013053985" description="histidine kinase" evidence="5">
    <location>
        <begin position="27"/>
        <end position="686"/>
    </location>
</feature>
<evidence type="ECO:0000313" key="7">
    <source>
        <dbReference type="EMBL" id="SMX23140.1"/>
    </source>
</evidence>
<dbReference type="Gene3D" id="3.30.565.10">
    <property type="entry name" value="Histidine kinase-like ATPase, C-terminal domain"/>
    <property type="match status" value="1"/>
</dbReference>
<dbReference type="SMART" id="SM00062">
    <property type="entry name" value="PBPb"/>
    <property type="match status" value="1"/>
</dbReference>
<evidence type="ECO:0000256" key="3">
    <source>
        <dbReference type="ARBA" id="ARBA00022679"/>
    </source>
</evidence>
<dbReference type="GO" id="GO:0000155">
    <property type="term" value="F:phosphorelay sensor kinase activity"/>
    <property type="evidence" value="ECO:0007669"/>
    <property type="project" value="InterPro"/>
</dbReference>